<dbReference type="PANTHER" id="PTHR37419:SF1">
    <property type="entry name" value="SERINE_THREONINE-PROTEIN KINASE TOXIN HIPA"/>
    <property type="match status" value="1"/>
</dbReference>
<evidence type="ECO:0000256" key="3">
    <source>
        <dbReference type="ARBA" id="ARBA00022777"/>
    </source>
</evidence>
<dbReference type="PANTHER" id="PTHR37419">
    <property type="entry name" value="SERINE/THREONINE-PROTEIN KINASE TOXIN HIPA"/>
    <property type="match status" value="1"/>
</dbReference>
<keyword evidence="2" id="KW-0808">Transferase</keyword>
<keyword evidence="7" id="KW-1185">Reference proteome</keyword>
<dbReference type="Pfam" id="PF13657">
    <property type="entry name" value="Couple_hipA"/>
    <property type="match status" value="1"/>
</dbReference>
<evidence type="ECO:0000313" key="6">
    <source>
        <dbReference type="EMBL" id="GMA40747.1"/>
    </source>
</evidence>
<name>A0ABQ6IVI6_9MICO</name>
<evidence type="ECO:0000256" key="1">
    <source>
        <dbReference type="ARBA" id="ARBA00010164"/>
    </source>
</evidence>
<keyword evidence="3" id="KW-0418">Kinase</keyword>
<protein>
    <recommendedName>
        <fullName evidence="8">Serine/threonine-protein kinase HipA</fullName>
    </recommendedName>
</protein>
<evidence type="ECO:0000256" key="2">
    <source>
        <dbReference type="ARBA" id="ARBA00022679"/>
    </source>
</evidence>
<feature type="domain" description="HipA N-terminal subdomain 1" evidence="5">
    <location>
        <begin position="11"/>
        <end position="109"/>
    </location>
</feature>
<evidence type="ECO:0008006" key="8">
    <source>
        <dbReference type="Google" id="ProtNLM"/>
    </source>
</evidence>
<accession>A0ABQ6IVI6</accession>
<dbReference type="InterPro" id="IPR052028">
    <property type="entry name" value="HipA_Ser/Thr_kinase"/>
</dbReference>
<dbReference type="InterPro" id="IPR012893">
    <property type="entry name" value="HipA-like_C"/>
</dbReference>
<dbReference type="RefSeq" id="WP_284304397.1">
    <property type="nucleotide sequence ID" value="NZ_BSUO01000001.1"/>
</dbReference>
<evidence type="ECO:0000259" key="4">
    <source>
        <dbReference type="Pfam" id="PF07804"/>
    </source>
</evidence>
<dbReference type="Proteomes" id="UP001157126">
    <property type="component" value="Unassembled WGS sequence"/>
</dbReference>
<dbReference type="Pfam" id="PF07804">
    <property type="entry name" value="HipA_C"/>
    <property type="match status" value="1"/>
</dbReference>
<evidence type="ECO:0000259" key="5">
    <source>
        <dbReference type="Pfam" id="PF13657"/>
    </source>
</evidence>
<proteinExistence type="inferred from homology"/>
<sequence length="397" mass="43295">MIEDPRRVDHADVHLAGRVAATLTRGDGVIEFRYLPAYLADGGRPVATSLPLTDEPVVTVGGALPPFFSGLLPEGRRLSALRAAVKTSADDELSLLLAVGDDPVGDVRILAAGTDPAEIGPTVVADGDWTDLDFAELAGSAGIDPSALAGVQEKVSGRMLTLPLVHGGRFHLLKLDPPEYPHVVDNEAFFLRVARRLRQPVVETEVVHDRQGRAGLLVTRFDRVADGEGIRRLAVEDGAQLLRRYPADKYAVTTEHLVRRIGEVTPARAPAVRAVLQQVALAWLTGNGDLHAKNVSLVRDTEWRVAPVYDIPSTLPYGDHRLALTIAGRDDSLSRKRFLTLADEVGLTRRAAERALEEVLTVTADLDSELQEAFPMPPHVMRDVRRVLRRRREGLEG</sequence>
<dbReference type="InterPro" id="IPR017508">
    <property type="entry name" value="HipA_N1"/>
</dbReference>
<comment type="similarity">
    <text evidence="1">Belongs to the HipA Ser/Thr kinase family.</text>
</comment>
<comment type="caution">
    <text evidence="6">The sequence shown here is derived from an EMBL/GenBank/DDBJ whole genome shotgun (WGS) entry which is preliminary data.</text>
</comment>
<reference evidence="7" key="1">
    <citation type="journal article" date="2019" name="Int. J. Syst. Evol. Microbiol.">
        <title>The Global Catalogue of Microorganisms (GCM) 10K type strain sequencing project: providing services to taxonomists for standard genome sequencing and annotation.</title>
        <authorList>
            <consortium name="The Broad Institute Genomics Platform"/>
            <consortium name="The Broad Institute Genome Sequencing Center for Infectious Disease"/>
            <person name="Wu L."/>
            <person name="Ma J."/>
        </authorList>
    </citation>
    <scope>NUCLEOTIDE SEQUENCE [LARGE SCALE GENOMIC DNA]</scope>
    <source>
        <strain evidence="7">NBRC 113072</strain>
    </source>
</reference>
<evidence type="ECO:0000313" key="7">
    <source>
        <dbReference type="Proteomes" id="UP001157126"/>
    </source>
</evidence>
<gene>
    <name evidence="6" type="ORF">GCM10025883_27920</name>
</gene>
<feature type="domain" description="HipA-like C-terminal" evidence="4">
    <location>
        <begin position="147"/>
        <end position="361"/>
    </location>
</feature>
<dbReference type="EMBL" id="BSUO01000001">
    <property type="protein sequence ID" value="GMA40747.1"/>
    <property type="molecule type" value="Genomic_DNA"/>
</dbReference>
<organism evidence="6 7">
    <name type="scientific">Mobilicoccus caccae</name>
    <dbReference type="NCBI Taxonomy" id="1859295"/>
    <lineage>
        <taxon>Bacteria</taxon>
        <taxon>Bacillati</taxon>
        <taxon>Actinomycetota</taxon>
        <taxon>Actinomycetes</taxon>
        <taxon>Micrococcales</taxon>
        <taxon>Dermatophilaceae</taxon>
        <taxon>Mobilicoccus</taxon>
    </lineage>
</organism>
<dbReference type="NCBIfam" id="TIGR03071">
    <property type="entry name" value="couple_hipA"/>
    <property type="match status" value="1"/>
</dbReference>